<dbReference type="InterPro" id="IPR026044">
    <property type="entry name" value="MltA"/>
</dbReference>
<evidence type="ECO:0000313" key="9">
    <source>
        <dbReference type="Proteomes" id="UP000501534"/>
    </source>
</evidence>
<gene>
    <name evidence="8" type="ORF">DSM104443_00411</name>
</gene>
<dbReference type="GO" id="GO:0008933">
    <property type="term" value="F:peptidoglycan lytic transglycosylase activity"/>
    <property type="evidence" value="ECO:0007669"/>
    <property type="project" value="TreeGrafter"/>
</dbReference>
<evidence type="ECO:0000256" key="4">
    <source>
        <dbReference type="ARBA" id="ARBA00023316"/>
    </source>
</evidence>
<keyword evidence="9" id="KW-1185">Reference proteome</keyword>
<dbReference type="SUPFAM" id="SSF50685">
    <property type="entry name" value="Barwin-like endoglucanases"/>
    <property type="match status" value="1"/>
</dbReference>
<dbReference type="GO" id="GO:0004553">
    <property type="term" value="F:hydrolase activity, hydrolyzing O-glycosyl compounds"/>
    <property type="evidence" value="ECO:0007669"/>
    <property type="project" value="InterPro"/>
</dbReference>
<accession>A0A6M4GQ73</accession>
<evidence type="ECO:0000256" key="5">
    <source>
        <dbReference type="ARBA" id="ARBA00030918"/>
    </source>
</evidence>
<feature type="domain" description="Lytic transglycosylase MltA" evidence="7">
    <location>
        <begin position="173"/>
        <end position="331"/>
    </location>
</feature>
<organism evidence="8 9">
    <name type="scientific">Usitatibacter rugosus</name>
    <dbReference type="NCBI Taxonomy" id="2732067"/>
    <lineage>
        <taxon>Bacteria</taxon>
        <taxon>Pseudomonadati</taxon>
        <taxon>Pseudomonadota</taxon>
        <taxon>Betaproteobacteria</taxon>
        <taxon>Nitrosomonadales</taxon>
        <taxon>Usitatibacteraceae</taxon>
        <taxon>Usitatibacter</taxon>
    </lineage>
</organism>
<evidence type="ECO:0000256" key="3">
    <source>
        <dbReference type="ARBA" id="ARBA00023239"/>
    </source>
</evidence>
<dbReference type="InterPro" id="IPR010611">
    <property type="entry name" value="3D_dom"/>
</dbReference>
<dbReference type="InterPro" id="IPR005300">
    <property type="entry name" value="MltA_B"/>
</dbReference>
<evidence type="ECO:0000256" key="2">
    <source>
        <dbReference type="ARBA" id="ARBA00012587"/>
    </source>
</evidence>
<dbReference type="CDD" id="cd14668">
    <property type="entry name" value="mlta_B"/>
    <property type="match status" value="1"/>
</dbReference>
<dbReference type="Pfam" id="PF06725">
    <property type="entry name" value="3D"/>
    <property type="match status" value="1"/>
</dbReference>
<evidence type="ECO:0000256" key="1">
    <source>
        <dbReference type="ARBA" id="ARBA00001420"/>
    </source>
</evidence>
<dbReference type="PIRSF" id="PIRSF019422">
    <property type="entry name" value="MltA"/>
    <property type="match status" value="1"/>
</dbReference>
<dbReference type="AlphaFoldDB" id="A0A6M4GQ73"/>
<dbReference type="EC" id="4.2.2.n1" evidence="2"/>
<comment type="catalytic activity">
    <reaction evidence="1">
        <text>Exolytic cleavage of the (1-&gt;4)-beta-glycosidic linkage between N-acetylmuramic acid (MurNAc) and N-acetylglucosamine (GlcNAc) residues in peptidoglycan, from either the reducing or the non-reducing ends of the peptidoglycan chains, with concomitant formation of a 1,6-anhydrobond in the MurNAc residue.</text>
        <dbReference type="EC" id="4.2.2.n1"/>
    </reaction>
</comment>
<protein>
    <recommendedName>
        <fullName evidence="2">peptidoglycan lytic exotransglycosylase</fullName>
        <ecNumber evidence="2">4.2.2.n1</ecNumber>
    </recommendedName>
    <alternativeName>
        <fullName evidence="5">Murein hydrolase A</fullName>
    </alternativeName>
</protein>
<dbReference type="PANTHER" id="PTHR30124:SF0">
    <property type="entry name" value="MEMBRANE-BOUND LYTIC MUREIN TRANSGLYCOSYLASE A"/>
    <property type="match status" value="1"/>
</dbReference>
<sequence length="446" mass="48313">MATAMTTAISRKTQPIRELYSRSMLHRIAFPIAAALAVAGCATPPPAPASPSVAKAPEALICPPAEKPVCPAPTATPPPPEPELKGRLIVARWSDIPDWGRESVRDSLAAFSRGCATLEKQDAWKGVCAGAATLTGGSERDIVSFFELNFDPWQALNGDDSNTGMVTGYYEPLLHGSRTRTAKYKYPLYSVPQDMLTIDLSSVYPELKGRRLRGRIQGNKVVPYLERGDIDRDTSPPLGGLELAWVDDAIDVFFLHIQGSGQVELENGERIRVGYADQNGHPFKSLGRLLIQRGELPAERASMQGIKDWARRNPAKMQEYLNANPSYVFFRELPKDLSGPIGSLGVPLTPERSIAVDTRVIPLGAPVFLATTFPNSPQPLHRLMVAQDTGGAINGGVRADFYWGFGDAAGAQAGKMRQGGRMWVLYPKGATPPTANNNTTPGTRTP</sequence>
<dbReference type="InterPro" id="IPR036908">
    <property type="entry name" value="RlpA-like_sf"/>
</dbReference>
<dbReference type="PANTHER" id="PTHR30124">
    <property type="entry name" value="MEMBRANE-BOUND LYTIC MUREIN TRANSGLYCOSYLASE A"/>
    <property type="match status" value="1"/>
</dbReference>
<evidence type="ECO:0000313" key="8">
    <source>
        <dbReference type="EMBL" id="QJR09371.1"/>
    </source>
</evidence>
<proteinExistence type="predicted"/>
<dbReference type="EMBL" id="CP053069">
    <property type="protein sequence ID" value="QJR09371.1"/>
    <property type="molecule type" value="Genomic_DNA"/>
</dbReference>
<dbReference type="SMART" id="SM00925">
    <property type="entry name" value="MltA"/>
    <property type="match status" value="1"/>
</dbReference>
<dbReference type="Gene3D" id="2.40.240.50">
    <property type="entry name" value="Barwin-like endoglucanases"/>
    <property type="match status" value="1"/>
</dbReference>
<reference evidence="8 9" key="1">
    <citation type="submission" date="2020-04" db="EMBL/GenBank/DDBJ databases">
        <title>Usitatibacter rugosus gen. nov., sp. nov. and Usitatibacter palustris sp. nov., novel members of Usitatibacteraceae fam. nov. within the order Nitrosomonadales isolated from soil.</title>
        <authorList>
            <person name="Huber K.J."/>
            <person name="Neumann-Schaal M."/>
            <person name="Geppert A."/>
            <person name="Luckner M."/>
            <person name="Wanner G."/>
            <person name="Overmann J."/>
        </authorList>
    </citation>
    <scope>NUCLEOTIDE SEQUENCE [LARGE SCALE GENOMIC DNA]</scope>
    <source>
        <strain evidence="8 9">0125_3</strain>
    </source>
</reference>
<dbReference type="KEGG" id="uru:DSM104443_00411"/>
<dbReference type="Gene3D" id="2.40.40.10">
    <property type="entry name" value="RlpA-like domain"/>
    <property type="match status" value="1"/>
</dbReference>
<feature type="region of interest" description="Disordered" evidence="6">
    <location>
        <begin position="427"/>
        <end position="446"/>
    </location>
</feature>
<keyword evidence="4" id="KW-0961">Cell wall biogenesis/degradation</keyword>
<dbReference type="Pfam" id="PF03562">
    <property type="entry name" value="MltA"/>
    <property type="match status" value="1"/>
</dbReference>
<dbReference type="GO" id="GO:0019867">
    <property type="term" value="C:outer membrane"/>
    <property type="evidence" value="ECO:0007669"/>
    <property type="project" value="InterPro"/>
</dbReference>
<dbReference type="GO" id="GO:0009254">
    <property type="term" value="P:peptidoglycan turnover"/>
    <property type="evidence" value="ECO:0007669"/>
    <property type="project" value="InterPro"/>
</dbReference>
<feature type="compositionally biased region" description="Low complexity" evidence="6">
    <location>
        <begin position="429"/>
        <end position="446"/>
    </location>
</feature>
<dbReference type="Proteomes" id="UP000501534">
    <property type="component" value="Chromosome"/>
</dbReference>
<keyword evidence="3" id="KW-0456">Lyase</keyword>
<evidence type="ECO:0000259" key="7">
    <source>
        <dbReference type="SMART" id="SM00925"/>
    </source>
</evidence>
<dbReference type="CDD" id="cd14485">
    <property type="entry name" value="mltA_like_LT_A"/>
    <property type="match status" value="1"/>
</dbReference>
<dbReference type="GO" id="GO:0071555">
    <property type="term" value="P:cell wall organization"/>
    <property type="evidence" value="ECO:0007669"/>
    <property type="project" value="UniProtKB-KW"/>
</dbReference>
<dbReference type="GO" id="GO:0009253">
    <property type="term" value="P:peptidoglycan catabolic process"/>
    <property type="evidence" value="ECO:0007669"/>
    <property type="project" value="TreeGrafter"/>
</dbReference>
<name>A0A6M4GQ73_9PROT</name>
<evidence type="ECO:0000256" key="6">
    <source>
        <dbReference type="SAM" id="MobiDB-lite"/>
    </source>
</evidence>